<dbReference type="GO" id="GO:0005886">
    <property type="term" value="C:plasma membrane"/>
    <property type="evidence" value="ECO:0007669"/>
    <property type="project" value="TreeGrafter"/>
</dbReference>
<dbReference type="InterPro" id="IPR025735">
    <property type="entry name" value="RHIM"/>
</dbReference>
<feature type="domain" description="Protein kinase" evidence="10">
    <location>
        <begin position="15"/>
        <end position="250"/>
    </location>
</feature>
<evidence type="ECO:0000256" key="8">
    <source>
        <dbReference type="ARBA" id="ARBA00023137"/>
    </source>
</evidence>
<organism evidence="11 12">
    <name type="scientific">Sinocyclocheilus grahami</name>
    <name type="common">Dianchi golden-line fish</name>
    <name type="synonym">Barbus grahami</name>
    <dbReference type="NCBI Taxonomy" id="75366"/>
    <lineage>
        <taxon>Eukaryota</taxon>
        <taxon>Metazoa</taxon>
        <taxon>Chordata</taxon>
        <taxon>Craniata</taxon>
        <taxon>Vertebrata</taxon>
        <taxon>Euteleostomi</taxon>
        <taxon>Actinopterygii</taxon>
        <taxon>Neopterygii</taxon>
        <taxon>Teleostei</taxon>
        <taxon>Ostariophysi</taxon>
        <taxon>Cypriniformes</taxon>
        <taxon>Cyprinidae</taxon>
        <taxon>Cyprininae</taxon>
        <taxon>Sinocyclocheilus</taxon>
    </lineage>
</organism>
<evidence type="ECO:0000256" key="2">
    <source>
        <dbReference type="ARBA" id="ARBA00011902"/>
    </source>
</evidence>
<keyword evidence="8" id="KW-0829">Tyrosine-protein kinase</keyword>
<dbReference type="Gene3D" id="3.30.200.20">
    <property type="entry name" value="Phosphorylase Kinase, domain 1"/>
    <property type="match status" value="1"/>
</dbReference>
<dbReference type="AlphaFoldDB" id="A0A672L631"/>
<reference evidence="11" key="2">
    <citation type="submission" date="2025-09" db="UniProtKB">
        <authorList>
            <consortium name="Ensembl"/>
        </authorList>
    </citation>
    <scope>IDENTIFICATION</scope>
</reference>
<name>A0A672L631_SINGR</name>
<dbReference type="Pfam" id="PF07714">
    <property type="entry name" value="PK_Tyr_Ser-Thr"/>
    <property type="match status" value="1"/>
</dbReference>
<evidence type="ECO:0000313" key="12">
    <source>
        <dbReference type="Proteomes" id="UP000472262"/>
    </source>
</evidence>
<keyword evidence="7" id="KW-0067">ATP-binding</keyword>
<dbReference type="GO" id="GO:0005524">
    <property type="term" value="F:ATP binding"/>
    <property type="evidence" value="ECO:0007669"/>
    <property type="project" value="UniProtKB-KW"/>
</dbReference>
<dbReference type="Proteomes" id="UP000472262">
    <property type="component" value="Unassembled WGS sequence"/>
</dbReference>
<protein>
    <recommendedName>
        <fullName evidence="2">receptor protein-tyrosine kinase</fullName>
        <ecNumber evidence="2">2.7.10.1</ecNumber>
    </recommendedName>
</protein>
<dbReference type="GO" id="GO:0007169">
    <property type="term" value="P:cell surface receptor protein tyrosine kinase signaling pathway"/>
    <property type="evidence" value="ECO:0007669"/>
    <property type="project" value="TreeGrafter"/>
</dbReference>
<dbReference type="GO" id="GO:0004714">
    <property type="term" value="F:transmembrane receptor protein tyrosine kinase activity"/>
    <property type="evidence" value="ECO:0007669"/>
    <property type="project" value="UniProtKB-EC"/>
</dbReference>
<evidence type="ECO:0000259" key="10">
    <source>
        <dbReference type="PROSITE" id="PS50011"/>
    </source>
</evidence>
<dbReference type="InterPro" id="IPR001245">
    <property type="entry name" value="Ser-Thr/Tyr_kinase_cat_dom"/>
</dbReference>
<feature type="region of interest" description="Disordered" evidence="9">
    <location>
        <begin position="373"/>
        <end position="399"/>
    </location>
</feature>
<dbReference type="Ensembl" id="ENSSGRT00000020461.1">
    <property type="protein sequence ID" value="ENSSGRP00000018945.1"/>
    <property type="gene ID" value="ENSSGRG00000011464.1"/>
</dbReference>
<evidence type="ECO:0000256" key="3">
    <source>
        <dbReference type="ARBA" id="ARBA00022553"/>
    </source>
</evidence>
<keyword evidence="3" id="KW-0597">Phosphoprotein</keyword>
<dbReference type="InterPro" id="IPR011009">
    <property type="entry name" value="Kinase-like_dom_sf"/>
</dbReference>
<dbReference type="InParanoid" id="A0A672L631"/>
<dbReference type="SUPFAM" id="SSF56112">
    <property type="entry name" value="Protein kinase-like (PK-like)"/>
    <property type="match status" value="1"/>
</dbReference>
<keyword evidence="12" id="KW-1185">Reference proteome</keyword>
<dbReference type="PROSITE" id="PS50011">
    <property type="entry name" value="PROTEIN_KINASE_DOM"/>
    <property type="match status" value="1"/>
</dbReference>
<accession>A0A672L631</accession>
<sequence>MATAASLSLMKSGDLIKKEPLDYGGFGEVYLCYHKTLGQVVLKTVYTGPPRNGRQKQSLLDEGSLMSRLSHQRVVKLLGVILEDGDYSLVMELIPKGNLLTMLETVTGEIYMKLHTFLSVQNVQKRIDCVKTGLALVHPFKKIADLGLATSQMWSKLTKEESRRQSRLGKKSCARAAGTLVNENAVSVSSDARSEDQICHCVCQGERPDEALIPRDTPRDIVELMKTCWNEDPRDRPTFKDSYAIFVPFYQEKLAANVKADLESLMVSVFFGLNSNKLFPSLDSPGPLRSSDIGPVEASIEDLSFRTPEESLLEVDAAPPSSPNLELKLAQEYNYHKYGSRIVDQPDASLYNPLPQQPASSRWAGEASSVKSWTKPAAYPNPNPEEELHPRPASSFEGLHRPDLASQLSVPYSDYDRLQHPLYNRIKSCPDGASPAAESFMLDSQPGLRFSPVVCPPSDSGWPVAISNASAIQIGSYNTMNLRVSDNSSLSSLSAGSINRTRYNELLMTYGKTHSVSDLVSCYLIKYALICIHFQNKNLNTELSNLLTCLIFLTY</sequence>
<dbReference type="InterPro" id="IPR000719">
    <property type="entry name" value="Prot_kinase_dom"/>
</dbReference>
<evidence type="ECO:0000256" key="6">
    <source>
        <dbReference type="ARBA" id="ARBA00022777"/>
    </source>
</evidence>
<keyword evidence="5" id="KW-0547">Nucleotide-binding</keyword>
<dbReference type="GO" id="GO:0043235">
    <property type="term" value="C:receptor complex"/>
    <property type="evidence" value="ECO:0007669"/>
    <property type="project" value="TreeGrafter"/>
</dbReference>
<dbReference type="PANTHER" id="PTHR24416">
    <property type="entry name" value="TYROSINE-PROTEIN KINASE RECEPTOR"/>
    <property type="match status" value="1"/>
</dbReference>
<proteinExistence type="predicted"/>
<evidence type="ECO:0000256" key="4">
    <source>
        <dbReference type="ARBA" id="ARBA00022679"/>
    </source>
</evidence>
<dbReference type="OMA" id="PSHYLAG"/>
<keyword evidence="4" id="KW-0808">Transferase</keyword>
<dbReference type="GO" id="GO:0032006">
    <property type="term" value="P:regulation of TOR signaling"/>
    <property type="evidence" value="ECO:0007669"/>
    <property type="project" value="TreeGrafter"/>
</dbReference>
<comment type="subcellular location">
    <subcellularLocation>
        <location evidence="1">Endomembrane system</location>
    </subcellularLocation>
</comment>
<dbReference type="Pfam" id="PF12721">
    <property type="entry name" value="RHIM"/>
    <property type="match status" value="1"/>
</dbReference>
<dbReference type="InterPro" id="IPR050122">
    <property type="entry name" value="RTK"/>
</dbReference>
<evidence type="ECO:0000256" key="7">
    <source>
        <dbReference type="ARBA" id="ARBA00022840"/>
    </source>
</evidence>
<dbReference type="PANTHER" id="PTHR24416:SF527">
    <property type="entry name" value="PROTO-ONCOGENE TYROSINE-PROTEIN KINASE ROS"/>
    <property type="match status" value="1"/>
</dbReference>
<dbReference type="EC" id="2.7.10.1" evidence="2"/>
<dbReference type="Gene3D" id="1.10.510.10">
    <property type="entry name" value="Transferase(Phosphotransferase) domain 1"/>
    <property type="match status" value="1"/>
</dbReference>
<reference evidence="11" key="1">
    <citation type="submission" date="2025-08" db="UniProtKB">
        <authorList>
            <consortium name="Ensembl"/>
        </authorList>
    </citation>
    <scope>IDENTIFICATION</scope>
</reference>
<keyword evidence="6" id="KW-0418">Kinase</keyword>
<evidence type="ECO:0000256" key="9">
    <source>
        <dbReference type="SAM" id="MobiDB-lite"/>
    </source>
</evidence>
<gene>
    <name evidence="11" type="primary">LOC107576848</name>
</gene>
<dbReference type="GO" id="GO:0012505">
    <property type="term" value="C:endomembrane system"/>
    <property type="evidence" value="ECO:0007669"/>
    <property type="project" value="UniProtKB-SubCell"/>
</dbReference>
<evidence type="ECO:0000313" key="11">
    <source>
        <dbReference type="Ensembl" id="ENSSGRP00000018945.1"/>
    </source>
</evidence>
<evidence type="ECO:0000256" key="5">
    <source>
        <dbReference type="ARBA" id="ARBA00022741"/>
    </source>
</evidence>
<evidence type="ECO:0000256" key="1">
    <source>
        <dbReference type="ARBA" id="ARBA00004308"/>
    </source>
</evidence>